<feature type="region of interest" description="Disordered" evidence="1">
    <location>
        <begin position="31"/>
        <end position="212"/>
    </location>
</feature>
<organism evidence="3">
    <name type="scientific">Leptosphaeria maculans (strain JN3 / isolate v23.1.3 / race Av1-4-5-6-7-8)</name>
    <name type="common">Blackleg fungus</name>
    <name type="synonym">Phoma lingam</name>
    <dbReference type="NCBI Taxonomy" id="985895"/>
    <lineage>
        <taxon>Eukaryota</taxon>
        <taxon>Fungi</taxon>
        <taxon>Dikarya</taxon>
        <taxon>Ascomycota</taxon>
        <taxon>Pezizomycotina</taxon>
        <taxon>Dothideomycetes</taxon>
        <taxon>Pleosporomycetidae</taxon>
        <taxon>Pleosporales</taxon>
        <taxon>Pleosporineae</taxon>
        <taxon>Leptosphaeriaceae</taxon>
        <taxon>Plenodomus</taxon>
        <taxon>Plenodomus lingam/Leptosphaeria maculans species complex</taxon>
    </lineage>
</organism>
<dbReference type="VEuPathDB" id="FungiDB:LEMA_P033980.1"/>
<accession>E4ZR59</accession>
<evidence type="ECO:0000256" key="1">
    <source>
        <dbReference type="SAM" id="MobiDB-lite"/>
    </source>
</evidence>
<dbReference type="OMA" id="DAKYHPM"/>
<dbReference type="eggNOG" id="ENOG502SZ83">
    <property type="taxonomic scope" value="Eukaryota"/>
</dbReference>
<name>E4ZR59_LEPMJ</name>
<protein>
    <submittedName>
        <fullName evidence="2">Uncharacterized protein</fullName>
    </submittedName>
</protein>
<dbReference type="HOGENOM" id="CLU_042325_0_0_1"/>
<evidence type="ECO:0000313" key="2">
    <source>
        <dbReference type="EMBL" id="CBX93724.1"/>
    </source>
</evidence>
<feature type="compositionally biased region" description="Basic residues" evidence="1">
    <location>
        <begin position="98"/>
        <end position="109"/>
    </location>
</feature>
<reference evidence="3" key="1">
    <citation type="journal article" date="2011" name="Nat. Commun.">
        <title>Effector diversification within compartments of the Leptosphaeria maculans genome affected by Repeat-Induced Point mutations.</title>
        <authorList>
            <person name="Rouxel T."/>
            <person name="Grandaubert J."/>
            <person name="Hane J.K."/>
            <person name="Hoede C."/>
            <person name="van de Wouw A.P."/>
            <person name="Couloux A."/>
            <person name="Dominguez V."/>
            <person name="Anthouard V."/>
            <person name="Bally P."/>
            <person name="Bourras S."/>
            <person name="Cozijnsen A.J."/>
            <person name="Ciuffetti L.M."/>
            <person name="Degrave A."/>
            <person name="Dilmaghani A."/>
            <person name="Duret L."/>
            <person name="Fudal I."/>
            <person name="Goodwin S.B."/>
            <person name="Gout L."/>
            <person name="Glaser N."/>
            <person name="Linglin J."/>
            <person name="Kema G.H.J."/>
            <person name="Lapalu N."/>
            <person name="Lawrence C.B."/>
            <person name="May K."/>
            <person name="Meyer M."/>
            <person name="Ollivier B."/>
            <person name="Poulain J."/>
            <person name="Schoch C.L."/>
            <person name="Simon A."/>
            <person name="Spatafora J.W."/>
            <person name="Stachowiak A."/>
            <person name="Turgeon B.G."/>
            <person name="Tyler B.M."/>
            <person name="Vincent D."/>
            <person name="Weissenbach J."/>
            <person name="Amselem J."/>
            <person name="Quesneville H."/>
            <person name="Oliver R.P."/>
            <person name="Wincker P."/>
            <person name="Balesdent M.-H."/>
            <person name="Howlett B.J."/>
        </authorList>
    </citation>
    <scope>NUCLEOTIDE SEQUENCE [LARGE SCALE GENOMIC DNA]</scope>
    <source>
        <strain evidence="3">JN3 / isolate v23.1.3 / race Av1-4-5-6-7-8</strain>
    </source>
</reference>
<feature type="compositionally biased region" description="Basic and acidic residues" evidence="1">
    <location>
        <begin position="73"/>
        <end position="82"/>
    </location>
</feature>
<keyword evidence="3" id="KW-1185">Reference proteome</keyword>
<feature type="compositionally biased region" description="Acidic residues" evidence="1">
    <location>
        <begin position="141"/>
        <end position="153"/>
    </location>
</feature>
<dbReference type="AlphaFoldDB" id="E4ZR59"/>
<dbReference type="InParanoid" id="E4ZR59"/>
<dbReference type="Proteomes" id="UP000002668">
    <property type="component" value="Genome"/>
</dbReference>
<dbReference type="OrthoDB" id="5430111at2759"/>
<proteinExistence type="predicted"/>
<sequence>MAREMEAHRQDEENEIQGFSKAVIDVEVVSESNETYHPMDDCMRPSQAAKRRLAQGEQLPSSDDSIDCFPVSIDKDTQRSSDDSVEEDGAQKGVTQHQHAKKGKRRLRERSRSSSLPIRRSSRRVPGEKKVYDMSVHPQDEALELLSFDEEEVAASSSKRRRTNPKESISDASEPMEQDTRRNRSKQIMNSSDLGGTAFGEEEDLTTGGDSINVITHMSPTHDLQTDYTCERLTSPTPSVSTPPLHSIRRKRSLDVWKPFPGARSFHHDRDSWPFIRGQSFDIWTEQAEDEVAKEALVTLPLEFEHDDKENQLENTDQQTSDPLDGIAVIPASQYRQSDEDIVDAQNNRLVSEALYDESGIDFDAYGLDSTDGANDEVASCQRELGANEDIMRLLASGAHLPRAPRARSHKKLPSEEATTIGTAMADVSLRHKGWLAM</sequence>
<gene>
    <name evidence="2" type="ORF">LEMA_P033980.1</name>
</gene>
<dbReference type="EMBL" id="FP929116">
    <property type="protein sequence ID" value="CBX93724.1"/>
    <property type="molecule type" value="Genomic_DNA"/>
</dbReference>
<evidence type="ECO:0000313" key="3">
    <source>
        <dbReference type="Proteomes" id="UP000002668"/>
    </source>
</evidence>